<dbReference type="GO" id="GO:0022857">
    <property type="term" value="F:transmembrane transporter activity"/>
    <property type="evidence" value="ECO:0007669"/>
    <property type="project" value="TreeGrafter"/>
</dbReference>
<organism evidence="10">
    <name type="scientific">Woronichinia naegeliana WA131</name>
    <dbReference type="NCBI Taxonomy" id="2824559"/>
    <lineage>
        <taxon>Bacteria</taxon>
        <taxon>Bacillati</taxon>
        <taxon>Cyanobacteriota</taxon>
        <taxon>Cyanophyceae</taxon>
        <taxon>Synechococcales</taxon>
        <taxon>Coelosphaeriaceae</taxon>
        <taxon>Woronichinia</taxon>
    </lineage>
</organism>
<dbReference type="Pfam" id="PF02687">
    <property type="entry name" value="FtsX"/>
    <property type="match status" value="1"/>
</dbReference>
<reference evidence="10" key="1">
    <citation type="submission" date="2021-04" db="EMBL/GenBank/DDBJ databases">
        <title>Genome sequence of Woronichinia naegeliana from Washington state freshwater lake bloom.</title>
        <authorList>
            <person name="Dreher T.W."/>
        </authorList>
    </citation>
    <scope>NUCLEOTIDE SEQUENCE</scope>
    <source>
        <strain evidence="10">WA131</strain>
    </source>
</reference>
<evidence type="ECO:0000256" key="1">
    <source>
        <dbReference type="ARBA" id="ARBA00004651"/>
    </source>
</evidence>
<feature type="transmembrane region" description="Helical" evidence="7">
    <location>
        <begin position="282"/>
        <end position="307"/>
    </location>
</feature>
<comment type="similarity">
    <text evidence="6">Belongs to the ABC-4 integral membrane protein family.</text>
</comment>
<evidence type="ECO:0000259" key="8">
    <source>
        <dbReference type="Pfam" id="PF02687"/>
    </source>
</evidence>
<feature type="transmembrane region" description="Helical" evidence="7">
    <location>
        <begin position="372"/>
        <end position="391"/>
    </location>
</feature>
<keyword evidence="4 7" id="KW-1133">Transmembrane helix</keyword>
<dbReference type="AlphaFoldDB" id="A0A977PXZ4"/>
<evidence type="ECO:0000313" key="10">
    <source>
        <dbReference type="EMBL" id="UXE63177.1"/>
    </source>
</evidence>
<dbReference type="InterPro" id="IPR025857">
    <property type="entry name" value="MacB_PCD"/>
</dbReference>
<dbReference type="PANTHER" id="PTHR30572">
    <property type="entry name" value="MEMBRANE COMPONENT OF TRANSPORTER-RELATED"/>
    <property type="match status" value="1"/>
</dbReference>
<gene>
    <name evidence="10" type="ORF">KA717_11245</name>
</gene>
<evidence type="ECO:0000256" key="2">
    <source>
        <dbReference type="ARBA" id="ARBA00022475"/>
    </source>
</evidence>
<evidence type="ECO:0000256" key="7">
    <source>
        <dbReference type="SAM" id="Phobius"/>
    </source>
</evidence>
<dbReference type="GO" id="GO:0005886">
    <property type="term" value="C:plasma membrane"/>
    <property type="evidence" value="ECO:0007669"/>
    <property type="project" value="UniProtKB-SubCell"/>
</dbReference>
<protein>
    <submittedName>
        <fullName evidence="10">ABC transporter permease</fullName>
    </submittedName>
</protein>
<name>A0A977PXZ4_9CYAN</name>
<evidence type="ECO:0000256" key="3">
    <source>
        <dbReference type="ARBA" id="ARBA00022692"/>
    </source>
</evidence>
<dbReference type="Pfam" id="PF12704">
    <property type="entry name" value="MacB_PCD"/>
    <property type="match status" value="1"/>
</dbReference>
<evidence type="ECO:0000256" key="4">
    <source>
        <dbReference type="ARBA" id="ARBA00022989"/>
    </source>
</evidence>
<evidence type="ECO:0000259" key="9">
    <source>
        <dbReference type="Pfam" id="PF12704"/>
    </source>
</evidence>
<feature type="transmembrane region" description="Helical" evidence="7">
    <location>
        <begin position="327"/>
        <end position="360"/>
    </location>
</feature>
<keyword evidence="2" id="KW-1003">Cell membrane</keyword>
<proteinExistence type="inferred from homology"/>
<dbReference type="KEGG" id="wna:KA717_11245"/>
<feature type="domain" description="ABC3 transporter permease C-terminal" evidence="8">
    <location>
        <begin position="286"/>
        <end position="399"/>
    </location>
</feature>
<dbReference type="Proteomes" id="UP001065613">
    <property type="component" value="Chromosome"/>
</dbReference>
<dbReference type="EMBL" id="CP073041">
    <property type="protein sequence ID" value="UXE63177.1"/>
    <property type="molecule type" value="Genomic_DNA"/>
</dbReference>
<comment type="subcellular location">
    <subcellularLocation>
        <location evidence="1">Cell membrane</location>
        <topology evidence="1">Multi-pass membrane protein</topology>
    </subcellularLocation>
</comment>
<dbReference type="InterPro" id="IPR050250">
    <property type="entry name" value="Macrolide_Exporter_MacB"/>
</dbReference>
<accession>A0A977PXZ4</accession>
<dbReference type="PANTHER" id="PTHR30572:SF4">
    <property type="entry name" value="ABC TRANSPORTER PERMEASE YTRF"/>
    <property type="match status" value="1"/>
</dbReference>
<evidence type="ECO:0000256" key="6">
    <source>
        <dbReference type="ARBA" id="ARBA00038076"/>
    </source>
</evidence>
<feature type="domain" description="MacB-like periplasmic core" evidence="9">
    <location>
        <begin position="21"/>
        <end position="247"/>
    </location>
</feature>
<evidence type="ECO:0000256" key="5">
    <source>
        <dbReference type="ARBA" id="ARBA00023136"/>
    </source>
</evidence>
<keyword evidence="3 7" id="KW-0812">Transmembrane</keyword>
<dbReference type="InterPro" id="IPR003838">
    <property type="entry name" value="ABC3_permease_C"/>
</dbReference>
<feature type="transmembrane region" description="Helical" evidence="7">
    <location>
        <begin position="21"/>
        <end position="42"/>
    </location>
</feature>
<sequence>MEFVESLKMASSMLMANKLRSALTMLGIIIGNASVVAMIGIGEGAQKLATDKLSALGPNVMFVLPGSRKARNATFDLPRTLVLSDAEAIAAQVPTVDGVAAEINRRMLISFRNINTNGMVIGTTPDYQSIRSYYVNKGRFLNQLDLERSKRIAVIGTEIADRFFKTQNPIGQQIRVNNISFEIVGVMESKGSFMGSNQDESVFIPLDTMISQIVGRTSPYGIEVSWINVKAKKPEDIRAAQFQIENLLRLRHKIQNDEDDFGVETAKQMLDIVGTITGGLTIMLAAIAGISLIVGGIGVMNIMLVSVTERTQEIGLRKAIGAGSQDIMIQFLIEAVIVSAVGGVVGIAVGCSIVGVIGLISPLSATVSGNAIALSLGISGGIGLFFGVVPAQRAAKLDPIVALRTA</sequence>
<keyword evidence="5 7" id="KW-0472">Membrane</keyword>